<evidence type="ECO:0000256" key="1">
    <source>
        <dbReference type="SAM" id="MobiDB-lite"/>
    </source>
</evidence>
<sequence length="207" mass="22785">MHCEVERTAPSHGANTKTPTPHFAADNTPVNVVANISALATVARLSTTPIRAVRHHDLAAPYQPISQQESLACSAMTQCTSPIYLIPKITLLKVRARTLSDGIPRLSYRNDPPWSLLYNFYADRLLGLTVLPPPVHQTQTKWYAVRLNQHGIRLDSRSSDATTGLQFENRALYIGATGTDSSLQTTMISLVKKYVTCGINRGPFADE</sequence>
<evidence type="ECO:0000313" key="4">
    <source>
        <dbReference type="Proteomes" id="UP000736335"/>
    </source>
</evidence>
<reference evidence="3" key="2">
    <citation type="submission" date="2020-11" db="EMBL/GenBank/DDBJ databases">
        <authorList>
            <consortium name="DOE Joint Genome Institute"/>
            <person name="Kuo A."/>
            <person name="Miyauchi S."/>
            <person name="Kiss E."/>
            <person name="Drula E."/>
            <person name="Kohler A."/>
            <person name="Sanchez-Garcia M."/>
            <person name="Andreopoulos B."/>
            <person name="Barry K.W."/>
            <person name="Bonito G."/>
            <person name="Buee M."/>
            <person name="Carver A."/>
            <person name="Chen C."/>
            <person name="Cichocki N."/>
            <person name="Clum A."/>
            <person name="Culley D."/>
            <person name="Crous P.W."/>
            <person name="Fauchery L."/>
            <person name="Girlanda M."/>
            <person name="Hayes R."/>
            <person name="Keri Z."/>
            <person name="Labutti K."/>
            <person name="Lipzen A."/>
            <person name="Lombard V."/>
            <person name="Magnuson J."/>
            <person name="Maillard F."/>
            <person name="Morin E."/>
            <person name="Murat C."/>
            <person name="Nolan M."/>
            <person name="Ohm R."/>
            <person name="Pangilinan J."/>
            <person name="Pereira M."/>
            <person name="Perotto S."/>
            <person name="Peter M."/>
            <person name="Riley R."/>
            <person name="Sitrit Y."/>
            <person name="Stielow B."/>
            <person name="Szollosi G."/>
            <person name="Zifcakova L."/>
            <person name="Stursova M."/>
            <person name="Spatafora J.W."/>
            <person name="Tedersoo L."/>
            <person name="Vaario L.-M."/>
            <person name="Yamada A."/>
            <person name="Yan M."/>
            <person name="Wang P."/>
            <person name="Xu J."/>
            <person name="Bruns T."/>
            <person name="Baldrian P."/>
            <person name="Vilgalys R."/>
            <person name="Henrissat B."/>
            <person name="Grigoriev I.V."/>
            <person name="Hibbett D."/>
            <person name="Nagy L.G."/>
            <person name="Martin F.M."/>
        </authorList>
    </citation>
    <scope>NUCLEOTIDE SEQUENCE</scope>
    <source>
        <strain evidence="3">UH-Tt-Lm1</strain>
    </source>
</reference>
<organism evidence="3 4">
    <name type="scientific">Thelephora terrestris</name>
    <dbReference type="NCBI Taxonomy" id="56493"/>
    <lineage>
        <taxon>Eukaryota</taxon>
        <taxon>Fungi</taxon>
        <taxon>Dikarya</taxon>
        <taxon>Basidiomycota</taxon>
        <taxon>Agaricomycotina</taxon>
        <taxon>Agaricomycetes</taxon>
        <taxon>Thelephorales</taxon>
        <taxon>Thelephoraceae</taxon>
        <taxon>Thelephora</taxon>
    </lineage>
</organism>
<comment type="caution">
    <text evidence="3">The sequence shown here is derived from an EMBL/GenBank/DDBJ whole genome shotgun (WGS) entry which is preliminary data.</text>
</comment>
<evidence type="ECO:0000313" key="3">
    <source>
        <dbReference type="EMBL" id="KAF9777944.1"/>
    </source>
</evidence>
<dbReference type="InterPro" id="IPR052743">
    <property type="entry name" value="Glutaminase_GtaA"/>
</dbReference>
<name>A0A9P6H5F9_9AGAM</name>
<evidence type="ECO:0000259" key="2">
    <source>
        <dbReference type="Pfam" id="PF16335"/>
    </source>
</evidence>
<keyword evidence="4" id="KW-1185">Reference proteome</keyword>
<dbReference type="AlphaFoldDB" id="A0A9P6H5F9"/>
<feature type="domain" description="Glutaminase A central" evidence="2">
    <location>
        <begin position="105"/>
        <end position="206"/>
    </location>
</feature>
<dbReference type="InterPro" id="IPR032514">
    <property type="entry name" value="GtaA_central"/>
</dbReference>
<accession>A0A9P6H5F9</accession>
<gene>
    <name evidence="3" type="ORF">BJ322DRAFT_1114706</name>
</gene>
<dbReference type="PANTHER" id="PTHR31987:SF1">
    <property type="entry name" value="GLUTAMINASE A"/>
    <property type="match status" value="1"/>
</dbReference>
<dbReference type="Proteomes" id="UP000736335">
    <property type="component" value="Unassembled WGS sequence"/>
</dbReference>
<dbReference type="Pfam" id="PF16335">
    <property type="entry name" value="GtaA_6_Hairpin"/>
    <property type="match status" value="1"/>
</dbReference>
<reference evidence="3" key="1">
    <citation type="journal article" date="2020" name="Nat. Commun.">
        <title>Large-scale genome sequencing of mycorrhizal fungi provides insights into the early evolution of symbiotic traits.</title>
        <authorList>
            <person name="Miyauchi S."/>
            <person name="Kiss E."/>
            <person name="Kuo A."/>
            <person name="Drula E."/>
            <person name="Kohler A."/>
            <person name="Sanchez-Garcia M."/>
            <person name="Morin E."/>
            <person name="Andreopoulos B."/>
            <person name="Barry K.W."/>
            <person name="Bonito G."/>
            <person name="Buee M."/>
            <person name="Carver A."/>
            <person name="Chen C."/>
            <person name="Cichocki N."/>
            <person name="Clum A."/>
            <person name="Culley D."/>
            <person name="Crous P.W."/>
            <person name="Fauchery L."/>
            <person name="Girlanda M."/>
            <person name="Hayes R.D."/>
            <person name="Keri Z."/>
            <person name="LaButti K."/>
            <person name="Lipzen A."/>
            <person name="Lombard V."/>
            <person name="Magnuson J."/>
            <person name="Maillard F."/>
            <person name="Murat C."/>
            <person name="Nolan M."/>
            <person name="Ohm R.A."/>
            <person name="Pangilinan J."/>
            <person name="Pereira M.F."/>
            <person name="Perotto S."/>
            <person name="Peter M."/>
            <person name="Pfister S."/>
            <person name="Riley R."/>
            <person name="Sitrit Y."/>
            <person name="Stielow J.B."/>
            <person name="Szollosi G."/>
            <person name="Zifcakova L."/>
            <person name="Stursova M."/>
            <person name="Spatafora J.W."/>
            <person name="Tedersoo L."/>
            <person name="Vaario L.M."/>
            <person name="Yamada A."/>
            <person name="Yan M."/>
            <person name="Wang P."/>
            <person name="Xu J."/>
            <person name="Bruns T."/>
            <person name="Baldrian P."/>
            <person name="Vilgalys R."/>
            <person name="Dunand C."/>
            <person name="Henrissat B."/>
            <person name="Grigoriev I.V."/>
            <person name="Hibbett D."/>
            <person name="Nagy L.G."/>
            <person name="Martin F.M."/>
        </authorList>
    </citation>
    <scope>NUCLEOTIDE SEQUENCE</scope>
    <source>
        <strain evidence="3">UH-Tt-Lm1</strain>
    </source>
</reference>
<protein>
    <recommendedName>
        <fullName evidence="2">Glutaminase A central domain-containing protein</fullName>
    </recommendedName>
</protein>
<feature type="region of interest" description="Disordered" evidence="1">
    <location>
        <begin position="1"/>
        <end position="24"/>
    </location>
</feature>
<dbReference type="OrthoDB" id="3918848at2759"/>
<dbReference type="EMBL" id="WIUZ02000026">
    <property type="protein sequence ID" value="KAF9777944.1"/>
    <property type="molecule type" value="Genomic_DNA"/>
</dbReference>
<dbReference type="PANTHER" id="PTHR31987">
    <property type="entry name" value="GLUTAMINASE A-RELATED"/>
    <property type="match status" value="1"/>
</dbReference>
<proteinExistence type="predicted"/>